<dbReference type="STRING" id="34720.A0A151K3H1"/>
<dbReference type="InterPro" id="IPR018222">
    <property type="entry name" value="Nuclear_transport_factor_2_euk"/>
</dbReference>
<dbReference type="GO" id="GO:0016973">
    <property type="term" value="P:poly(A)+ mRNA export from nucleus"/>
    <property type="evidence" value="ECO:0007669"/>
    <property type="project" value="TreeGrafter"/>
</dbReference>
<dbReference type="EMBL" id="LKEZ01002983">
    <property type="protein sequence ID" value="KYN50655.1"/>
    <property type="molecule type" value="Genomic_DNA"/>
</dbReference>
<dbReference type="GO" id="GO:0003723">
    <property type="term" value="F:RNA binding"/>
    <property type="evidence" value="ECO:0007669"/>
    <property type="project" value="TreeGrafter"/>
</dbReference>
<dbReference type="InterPro" id="IPR002075">
    <property type="entry name" value="NTF2_dom"/>
</dbReference>
<comment type="caution">
    <text evidence="4">The sequence shown here is derived from an EMBL/GenBank/DDBJ whole genome shotgun (WGS) entry which is preliminary data.</text>
</comment>
<dbReference type="PANTHER" id="PTHR10662">
    <property type="entry name" value="NUCLEAR RNA EXPORT FACTOR"/>
    <property type="match status" value="1"/>
</dbReference>
<dbReference type="InterPro" id="IPR030217">
    <property type="entry name" value="NXF_fam"/>
</dbReference>
<feature type="domain" description="NTF2" evidence="3">
    <location>
        <begin position="34"/>
        <end position="76"/>
    </location>
</feature>
<reference evidence="4 5" key="1">
    <citation type="submission" date="2016-03" db="EMBL/GenBank/DDBJ databases">
        <title>Trachymyrmex septentrionalis WGS genome.</title>
        <authorList>
            <person name="Nygaard S."/>
            <person name="Hu H."/>
            <person name="Boomsma J."/>
            <person name="Zhang G."/>
        </authorList>
    </citation>
    <scope>NUCLEOTIDE SEQUENCE [LARGE SCALE GENOMIC DNA]</scope>
    <source>
        <strain evidence="4">Tsep2-gDNA-1</strain>
        <tissue evidence="4">Whole body</tissue>
    </source>
</reference>
<dbReference type="AlphaFoldDB" id="A0A151K3H1"/>
<organism evidence="4 5">
    <name type="scientific">Trachymyrmex septentrionalis</name>
    <dbReference type="NCBI Taxonomy" id="34720"/>
    <lineage>
        <taxon>Eukaryota</taxon>
        <taxon>Metazoa</taxon>
        <taxon>Ecdysozoa</taxon>
        <taxon>Arthropoda</taxon>
        <taxon>Hexapoda</taxon>
        <taxon>Insecta</taxon>
        <taxon>Pterygota</taxon>
        <taxon>Neoptera</taxon>
        <taxon>Endopterygota</taxon>
        <taxon>Hymenoptera</taxon>
        <taxon>Apocrita</taxon>
        <taxon>Aculeata</taxon>
        <taxon>Formicoidea</taxon>
        <taxon>Formicidae</taxon>
        <taxon>Myrmicinae</taxon>
        <taxon>Trachymyrmex</taxon>
    </lineage>
</organism>
<accession>A0A151K3H1</accession>
<dbReference type="SUPFAM" id="SSF54427">
    <property type="entry name" value="NTF2-like"/>
    <property type="match status" value="1"/>
</dbReference>
<evidence type="ECO:0000256" key="1">
    <source>
        <dbReference type="ARBA" id="ARBA00004123"/>
    </source>
</evidence>
<gene>
    <name evidence="4" type="ORF">ALC56_00031</name>
</gene>
<evidence type="ECO:0000313" key="5">
    <source>
        <dbReference type="Proteomes" id="UP000078541"/>
    </source>
</evidence>
<proteinExistence type="predicted"/>
<keyword evidence="5" id="KW-1185">Reference proteome</keyword>
<protein>
    <submittedName>
        <fullName evidence="4">Nuclear RNA export factor 1</fullName>
    </submittedName>
</protein>
<dbReference type="Gene3D" id="3.10.450.50">
    <property type="match status" value="1"/>
</dbReference>
<dbReference type="Proteomes" id="UP000078541">
    <property type="component" value="Unassembled WGS sequence"/>
</dbReference>
<name>A0A151K3H1_9HYME</name>
<dbReference type="Pfam" id="PF22602">
    <property type="entry name" value="NXF_NTF2"/>
    <property type="match status" value="1"/>
</dbReference>
<evidence type="ECO:0000256" key="2">
    <source>
        <dbReference type="ARBA" id="ARBA00023242"/>
    </source>
</evidence>
<dbReference type="PANTHER" id="PTHR10662:SF22">
    <property type="entry name" value="NUCLEAR RNA EXPORT FACTOR 1"/>
    <property type="match status" value="1"/>
</dbReference>
<comment type="subcellular location">
    <subcellularLocation>
        <location evidence="1">Nucleus</location>
    </subcellularLocation>
</comment>
<dbReference type="PROSITE" id="PS50177">
    <property type="entry name" value="NTF2_DOMAIN"/>
    <property type="match status" value="1"/>
</dbReference>
<evidence type="ECO:0000259" key="3">
    <source>
        <dbReference type="PROSITE" id="PS50177"/>
    </source>
</evidence>
<sequence length="76" mass="8695">MELPRPIVFDVVDEAAKIPPTQRMFVADAKAQEIASQFLQQYFTIFDSENRQPLLDAYNEHALFSMTINTTSSNNK</sequence>
<evidence type="ECO:0000313" key="4">
    <source>
        <dbReference type="EMBL" id="KYN50655.1"/>
    </source>
</evidence>
<keyword evidence="2" id="KW-0539">Nucleus</keyword>
<dbReference type="InterPro" id="IPR032710">
    <property type="entry name" value="NTF2-like_dom_sf"/>
</dbReference>
<dbReference type="GO" id="GO:0005634">
    <property type="term" value="C:nucleus"/>
    <property type="evidence" value="ECO:0007669"/>
    <property type="project" value="UniProtKB-SubCell"/>
</dbReference>